<dbReference type="EMBL" id="CP081869">
    <property type="protein sequence ID" value="QZN98259.1"/>
    <property type="molecule type" value="Genomic_DNA"/>
</dbReference>
<proteinExistence type="predicted"/>
<organism evidence="2 3">
    <name type="scientific">Chenggangzhangella methanolivorans</name>
    <dbReference type="NCBI Taxonomy" id="1437009"/>
    <lineage>
        <taxon>Bacteria</taxon>
        <taxon>Pseudomonadati</taxon>
        <taxon>Pseudomonadota</taxon>
        <taxon>Alphaproteobacteria</taxon>
        <taxon>Hyphomicrobiales</taxon>
        <taxon>Methylopilaceae</taxon>
        <taxon>Chenggangzhangella</taxon>
    </lineage>
</organism>
<dbReference type="SUPFAM" id="SSF51430">
    <property type="entry name" value="NAD(P)-linked oxidoreductase"/>
    <property type="match status" value="1"/>
</dbReference>
<name>A0A9E6R6L7_9HYPH</name>
<dbReference type="PANTHER" id="PTHR43364:SF6">
    <property type="entry name" value="OXIDOREDUCTASE-RELATED"/>
    <property type="match status" value="1"/>
</dbReference>
<dbReference type="InterPro" id="IPR023210">
    <property type="entry name" value="NADP_OxRdtase_dom"/>
</dbReference>
<evidence type="ECO:0000313" key="3">
    <source>
        <dbReference type="Proteomes" id="UP000825701"/>
    </source>
</evidence>
<dbReference type="RefSeq" id="WP_261401161.1">
    <property type="nucleotide sequence ID" value="NZ_CP081869.1"/>
</dbReference>
<dbReference type="GO" id="GO:0005829">
    <property type="term" value="C:cytosol"/>
    <property type="evidence" value="ECO:0007669"/>
    <property type="project" value="TreeGrafter"/>
</dbReference>
<evidence type="ECO:0000313" key="2">
    <source>
        <dbReference type="EMBL" id="QZN98259.1"/>
    </source>
</evidence>
<accession>A0A9E6R6L7</accession>
<gene>
    <name evidence="2" type="ORF">K6K41_13965</name>
</gene>
<dbReference type="Gene3D" id="3.20.20.100">
    <property type="entry name" value="NADP-dependent oxidoreductase domain"/>
    <property type="match status" value="1"/>
</dbReference>
<reference evidence="2" key="1">
    <citation type="submission" date="2021-08" db="EMBL/GenBank/DDBJ databases">
        <authorList>
            <person name="Zhang H."/>
            <person name="Xu M."/>
            <person name="Yu Z."/>
            <person name="Yang L."/>
            <person name="Cai Y."/>
        </authorList>
    </citation>
    <scope>NUCLEOTIDE SEQUENCE</scope>
    <source>
        <strain evidence="2">CHL1</strain>
    </source>
</reference>
<protein>
    <submittedName>
        <fullName evidence="2">Aldo/keto reductase</fullName>
    </submittedName>
</protein>
<dbReference type="Pfam" id="PF00248">
    <property type="entry name" value="Aldo_ket_red"/>
    <property type="match status" value="1"/>
</dbReference>
<evidence type="ECO:0000259" key="1">
    <source>
        <dbReference type="Pfam" id="PF00248"/>
    </source>
</evidence>
<feature type="domain" description="NADP-dependent oxidoreductase" evidence="1">
    <location>
        <begin position="15"/>
        <end position="315"/>
    </location>
</feature>
<dbReference type="CDD" id="cd19081">
    <property type="entry name" value="AKR_AKR9C1"/>
    <property type="match status" value="1"/>
</dbReference>
<dbReference type="KEGG" id="cmet:K6K41_13965"/>
<dbReference type="InterPro" id="IPR036812">
    <property type="entry name" value="NAD(P)_OxRdtase_dom_sf"/>
</dbReference>
<dbReference type="PANTHER" id="PTHR43364">
    <property type="entry name" value="NADH-SPECIFIC METHYLGLYOXAL REDUCTASE-RELATED"/>
    <property type="match status" value="1"/>
</dbReference>
<dbReference type="Proteomes" id="UP000825701">
    <property type="component" value="Chromosome"/>
</dbReference>
<sequence length="322" mass="34302">MDKKRLGRTGLEISPIVFGGNVFGWTIDEATSVDVLDAFVDHGFDAIDTADVYSAWAPGNSGGESEAIIGRWLKSRPGMREKVKIFTKVGSEMGSPERKGLSERWILSAVEESLRRLGVERIDLYFSHWPDDGTAFDETLGAYDKLLKAGKIGAIGASNLDADRLSKSLSVASVTGLPRYDVLQPEYNLYDRGAFVGPLRDLCVAEEIGVVTYYSLASGFLTGKYRSKADLSQSKRGGGVGKYLDDRGLAILTALDDVAEKTGAKPAEVALAWLITSRGVTAPIASATSRAPVESFARAATLTLSPSDVARLDAAGSAKAAA</sequence>
<dbReference type="AlphaFoldDB" id="A0A9E6R6L7"/>
<keyword evidence="3" id="KW-1185">Reference proteome</keyword>
<dbReference type="InterPro" id="IPR050523">
    <property type="entry name" value="AKR_Detox_Biosynth"/>
</dbReference>